<dbReference type="EMBL" id="WJXA01000003">
    <property type="protein sequence ID" value="KAF7147381.1"/>
    <property type="molecule type" value="Genomic_DNA"/>
</dbReference>
<feature type="chain" id="PRO_5032359863" evidence="1">
    <location>
        <begin position="22"/>
        <end position="87"/>
    </location>
</feature>
<feature type="signal peptide" evidence="1">
    <location>
        <begin position="1"/>
        <end position="21"/>
    </location>
</feature>
<sequence length="87" mass="8974">MTQVNIFKAFVIAFVIPVVFSAATAADSAMSLVVVGSRLRVHKAPAPGSDAGAAFSLPVSTAIVASGSFEALNSDLIKFGILEFVME</sequence>
<keyword evidence="3" id="KW-1185">Reference proteome</keyword>
<keyword evidence="1" id="KW-0732">Signal</keyword>
<reference evidence="2" key="1">
    <citation type="submission" date="2019-11" db="EMBL/GenBank/DDBJ databases">
        <authorList>
            <person name="Liu Y."/>
            <person name="Hou J."/>
            <person name="Li T.-Q."/>
            <person name="Guan C.-H."/>
            <person name="Wu X."/>
            <person name="Wu H.-Z."/>
            <person name="Ling F."/>
            <person name="Zhang R."/>
            <person name="Shi X.-G."/>
            <person name="Ren J.-P."/>
            <person name="Chen E.-F."/>
            <person name="Sun J.-M."/>
        </authorList>
    </citation>
    <scope>NUCLEOTIDE SEQUENCE</scope>
    <source>
        <strain evidence="2">Adult_tree_wgs_1</strain>
        <tissue evidence="2">Leaves</tissue>
    </source>
</reference>
<organism evidence="2 3">
    <name type="scientific">Rhododendron simsii</name>
    <name type="common">Sims's rhododendron</name>
    <dbReference type="NCBI Taxonomy" id="118357"/>
    <lineage>
        <taxon>Eukaryota</taxon>
        <taxon>Viridiplantae</taxon>
        <taxon>Streptophyta</taxon>
        <taxon>Embryophyta</taxon>
        <taxon>Tracheophyta</taxon>
        <taxon>Spermatophyta</taxon>
        <taxon>Magnoliopsida</taxon>
        <taxon>eudicotyledons</taxon>
        <taxon>Gunneridae</taxon>
        <taxon>Pentapetalae</taxon>
        <taxon>asterids</taxon>
        <taxon>Ericales</taxon>
        <taxon>Ericaceae</taxon>
        <taxon>Ericoideae</taxon>
        <taxon>Rhodoreae</taxon>
        <taxon>Rhododendron</taxon>
    </lineage>
</organism>
<dbReference type="Proteomes" id="UP000626092">
    <property type="component" value="Unassembled WGS sequence"/>
</dbReference>
<evidence type="ECO:0000313" key="2">
    <source>
        <dbReference type="EMBL" id="KAF7147381.1"/>
    </source>
</evidence>
<proteinExistence type="predicted"/>
<evidence type="ECO:0000256" key="1">
    <source>
        <dbReference type="SAM" id="SignalP"/>
    </source>
</evidence>
<dbReference type="OrthoDB" id="10397443at2759"/>
<comment type="caution">
    <text evidence="2">The sequence shown here is derived from an EMBL/GenBank/DDBJ whole genome shotgun (WGS) entry which is preliminary data.</text>
</comment>
<protein>
    <submittedName>
        <fullName evidence="2">Uncharacterized protein</fullName>
    </submittedName>
</protein>
<dbReference type="AlphaFoldDB" id="A0A834H8F0"/>
<name>A0A834H8F0_RHOSS</name>
<evidence type="ECO:0000313" key="3">
    <source>
        <dbReference type="Proteomes" id="UP000626092"/>
    </source>
</evidence>
<accession>A0A834H8F0</accession>
<gene>
    <name evidence="2" type="ORF">RHSIM_Rhsim03G0012000</name>
</gene>